<dbReference type="PANTHER" id="PTHR30506:SF3">
    <property type="entry name" value="UPF0126 INNER MEMBRANE PROTEIN YADS-RELATED"/>
    <property type="match status" value="1"/>
</dbReference>
<feature type="transmembrane region" description="Helical" evidence="8">
    <location>
        <begin position="94"/>
        <end position="113"/>
    </location>
</feature>
<sequence length="303" mass="29844">MTAAAALLLADLTGVAIFAASGASAAVVKRLDLFGVVFVGFVAALGGGIFRDLVIGEGPPLAFADWRYAVTATVTAAAVFWLHPQLARLRTTVLVLDAAGLGLFTVTGTLTALDAGLPPVGACMIGMLTGIGGGLGRDLLTGEIPVVLRREIYAVAALAGAVAVVGLDRTGMAGPAPLMAAALFVFAVRLVALRRRWSAPVPANSPPGPEPGPAAPTETIAGGRSGSSTATSGGTSASSAATSGGTSASSTATSGGTSASSAATSGETSSSSTSRGGVRPPDQPDRPAERPADRPGRPTDQAR</sequence>
<feature type="compositionally biased region" description="Basic and acidic residues" evidence="7">
    <location>
        <begin position="282"/>
        <end position="303"/>
    </location>
</feature>
<feature type="compositionally biased region" description="Pro residues" evidence="7">
    <location>
        <begin position="203"/>
        <end position="214"/>
    </location>
</feature>
<keyword evidence="4 8" id="KW-0812">Transmembrane</keyword>
<evidence type="ECO:0000256" key="4">
    <source>
        <dbReference type="ARBA" id="ARBA00022692"/>
    </source>
</evidence>
<dbReference type="Proteomes" id="UP000646749">
    <property type="component" value="Unassembled WGS sequence"/>
</dbReference>
<organism evidence="10 11">
    <name type="scientific">Plantactinospora endophytica</name>
    <dbReference type="NCBI Taxonomy" id="673535"/>
    <lineage>
        <taxon>Bacteria</taxon>
        <taxon>Bacillati</taxon>
        <taxon>Actinomycetota</taxon>
        <taxon>Actinomycetes</taxon>
        <taxon>Micromonosporales</taxon>
        <taxon>Micromonosporaceae</taxon>
        <taxon>Plantactinospora</taxon>
    </lineage>
</organism>
<dbReference type="Pfam" id="PF03458">
    <property type="entry name" value="Gly_transporter"/>
    <property type="match status" value="2"/>
</dbReference>
<evidence type="ECO:0000256" key="2">
    <source>
        <dbReference type="ARBA" id="ARBA00008193"/>
    </source>
</evidence>
<keyword evidence="6 8" id="KW-0472">Membrane</keyword>
<feature type="transmembrane region" description="Helical" evidence="8">
    <location>
        <begin position="119"/>
        <end position="140"/>
    </location>
</feature>
<reference evidence="10 11" key="1">
    <citation type="submission" date="2021-01" db="EMBL/GenBank/DDBJ databases">
        <title>Whole genome shotgun sequence of Plantactinospora endophytica NBRC 110450.</title>
        <authorList>
            <person name="Komaki H."/>
            <person name="Tamura T."/>
        </authorList>
    </citation>
    <scope>NUCLEOTIDE SEQUENCE [LARGE SCALE GENOMIC DNA]</scope>
    <source>
        <strain evidence="10 11">NBRC 110450</strain>
    </source>
</reference>
<comment type="similarity">
    <text evidence="2">Belongs to the UPF0126 family.</text>
</comment>
<evidence type="ECO:0000256" key="1">
    <source>
        <dbReference type="ARBA" id="ARBA00004651"/>
    </source>
</evidence>
<feature type="region of interest" description="Disordered" evidence="7">
    <location>
        <begin position="200"/>
        <end position="303"/>
    </location>
</feature>
<protein>
    <recommendedName>
        <fullName evidence="9">Glycine transporter domain-containing protein</fullName>
    </recommendedName>
</protein>
<evidence type="ECO:0000256" key="8">
    <source>
        <dbReference type="SAM" id="Phobius"/>
    </source>
</evidence>
<name>A0ABQ4DXJ6_9ACTN</name>
<evidence type="ECO:0000259" key="9">
    <source>
        <dbReference type="Pfam" id="PF03458"/>
    </source>
</evidence>
<evidence type="ECO:0000313" key="10">
    <source>
        <dbReference type="EMBL" id="GIG86791.1"/>
    </source>
</evidence>
<feature type="domain" description="Glycine transporter" evidence="9">
    <location>
        <begin position="9"/>
        <end position="83"/>
    </location>
</feature>
<dbReference type="PANTHER" id="PTHR30506">
    <property type="entry name" value="INNER MEMBRANE PROTEIN"/>
    <property type="match status" value="1"/>
</dbReference>
<evidence type="ECO:0000256" key="6">
    <source>
        <dbReference type="ARBA" id="ARBA00023136"/>
    </source>
</evidence>
<comment type="caution">
    <text evidence="10">The sequence shown here is derived from an EMBL/GenBank/DDBJ whole genome shotgun (WGS) entry which is preliminary data.</text>
</comment>
<proteinExistence type="inferred from homology"/>
<evidence type="ECO:0000256" key="5">
    <source>
        <dbReference type="ARBA" id="ARBA00022989"/>
    </source>
</evidence>
<comment type="subcellular location">
    <subcellularLocation>
        <location evidence="1">Cell membrane</location>
        <topology evidence="1">Multi-pass membrane protein</topology>
    </subcellularLocation>
</comment>
<keyword evidence="11" id="KW-1185">Reference proteome</keyword>
<evidence type="ECO:0000313" key="11">
    <source>
        <dbReference type="Proteomes" id="UP000646749"/>
    </source>
</evidence>
<feature type="domain" description="Glycine transporter" evidence="9">
    <location>
        <begin position="95"/>
        <end position="168"/>
    </location>
</feature>
<keyword evidence="3" id="KW-1003">Cell membrane</keyword>
<keyword evidence="5 8" id="KW-1133">Transmembrane helix</keyword>
<dbReference type="EMBL" id="BONW01000005">
    <property type="protein sequence ID" value="GIG86791.1"/>
    <property type="molecule type" value="Genomic_DNA"/>
</dbReference>
<evidence type="ECO:0000256" key="3">
    <source>
        <dbReference type="ARBA" id="ARBA00022475"/>
    </source>
</evidence>
<feature type="transmembrane region" description="Helical" evidence="8">
    <location>
        <begin position="152"/>
        <end position="167"/>
    </location>
</feature>
<evidence type="ECO:0000256" key="7">
    <source>
        <dbReference type="SAM" id="MobiDB-lite"/>
    </source>
</evidence>
<gene>
    <name evidence="10" type="ORF">Pen02_17270</name>
</gene>
<feature type="transmembrane region" description="Helical" evidence="8">
    <location>
        <begin position="173"/>
        <end position="192"/>
    </location>
</feature>
<feature type="transmembrane region" description="Helical" evidence="8">
    <location>
        <begin position="66"/>
        <end position="82"/>
    </location>
</feature>
<dbReference type="InterPro" id="IPR005115">
    <property type="entry name" value="Gly_transporter"/>
</dbReference>
<feature type="compositionally biased region" description="Low complexity" evidence="7">
    <location>
        <begin position="215"/>
        <end position="280"/>
    </location>
</feature>
<accession>A0ABQ4DXJ6</accession>